<dbReference type="GO" id="GO:0005783">
    <property type="term" value="C:endoplasmic reticulum"/>
    <property type="evidence" value="ECO:0007669"/>
    <property type="project" value="TreeGrafter"/>
</dbReference>
<feature type="transmembrane region" description="Helical" evidence="1">
    <location>
        <begin position="105"/>
        <end position="124"/>
    </location>
</feature>
<dbReference type="eggNOG" id="KOG3292">
    <property type="taxonomic scope" value="Eukaryota"/>
</dbReference>
<dbReference type="PANTHER" id="PTHR28026">
    <property type="entry name" value="DUF962 DOMAIN PROTEIN (AFU_ORTHOLOGUE AFUA_8G05310)"/>
    <property type="match status" value="1"/>
</dbReference>
<proteinExistence type="predicted"/>
<sequence>MGLNLSDQLVFYKSYHYNTINVLIHSIFVPIILFVSSGLLTNLKSDLIPNDYFNASLIMSIGYSAFYLYLDLIGGLIATPILLSSSIYFTQLTSNETIKSSINHIFIMLFIISWIVQFIGHGVFEKRAPALLDNLVQALVLAPFFVLFELMFLLGFRQELKHEIDSKVEINIQKFKESKKN</sequence>
<keyword evidence="1" id="KW-0812">Transmembrane</keyword>
<feature type="transmembrane region" description="Helical" evidence="1">
    <location>
        <begin position="20"/>
        <end position="40"/>
    </location>
</feature>
<keyword evidence="1" id="KW-0472">Membrane</keyword>
<organism evidence="2 3">
    <name type="scientific">Wickerhamomyces ciferrii (strain ATCC 14091 / BCRC 22168 / CBS 111 / JCM 3599 / NBRC 0793 / NRRL Y-1031 F-60-10)</name>
    <name type="common">Yeast</name>
    <name type="synonym">Pichia ciferrii</name>
    <dbReference type="NCBI Taxonomy" id="1206466"/>
    <lineage>
        <taxon>Eukaryota</taxon>
        <taxon>Fungi</taxon>
        <taxon>Dikarya</taxon>
        <taxon>Ascomycota</taxon>
        <taxon>Saccharomycotina</taxon>
        <taxon>Saccharomycetes</taxon>
        <taxon>Phaffomycetales</taxon>
        <taxon>Wickerhamomycetaceae</taxon>
        <taxon>Wickerhamomyces</taxon>
    </lineage>
</organism>
<keyword evidence="3" id="KW-1185">Reference proteome</keyword>
<reference evidence="2 3" key="1">
    <citation type="journal article" date="2012" name="Eukaryot. Cell">
        <title>Draft genome sequence of Wickerhamomyces ciferrii NRRL Y-1031 F-60-10.</title>
        <authorList>
            <person name="Schneider J."/>
            <person name="Andrea H."/>
            <person name="Blom J."/>
            <person name="Jaenicke S."/>
            <person name="Ruckert C."/>
            <person name="Schorsch C."/>
            <person name="Szczepanowski R."/>
            <person name="Farwick M."/>
            <person name="Goesmann A."/>
            <person name="Puhler A."/>
            <person name="Schaffer S."/>
            <person name="Tauch A."/>
            <person name="Kohler T."/>
            <person name="Brinkrolf K."/>
        </authorList>
    </citation>
    <scope>NUCLEOTIDE SEQUENCE [LARGE SCALE GENOMIC DNA]</scope>
    <source>
        <strain evidence="3">ATCC 14091 / BCRC 22168 / CBS 111 / JCM 3599 / NBRC 0793 / NRRL Y-1031 F-60-10</strain>
    </source>
</reference>
<keyword evidence="1" id="KW-1133">Transmembrane helix</keyword>
<dbReference type="GO" id="GO:0016020">
    <property type="term" value="C:membrane"/>
    <property type="evidence" value="ECO:0007669"/>
    <property type="project" value="GOC"/>
</dbReference>
<dbReference type="Proteomes" id="UP000009328">
    <property type="component" value="Unassembled WGS sequence"/>
</dbReference>
<dbReference type="InterPro" id="IPR009305">
    <property type="entry name" value="Mpo1-like"/>
</dbReference>
<name>K0KAK9_WICCF</name>
<protein>
    <submittedName>
        <fullName evidence="2">Membrane protein</fullName>
    </submittedName>
</protein>
<dbReference type="InParanoid" id="K0KAK9"/>
<dbReference type="HOGENOM" id="CLU_081702_1_1_1"/>
<evidence type="ECO:0000256" key="1">
    <source>
        <dbReference type="SAM" id="Phobius"/>
    </source>
</evidence>
<dbReference type="Pfam" id="PF06127">
    <property type="entry name" value="Mpo1-like"/>
    <property type="match status" value="1"/>
</dbReference>
<dbReference type="PANTHER" id="PTHR28026:SF9">
    <property type="entry name" value="2-HYDROXY-PALMITIC ACID DIOXYGENASE MPO1"/>
    <property type="match status" value="1"/>
</dbReference>
<dbReference type="AlphaFoldDB" id="K0KAK9"/>
<dbReference type="EMBL" id="CAIF01000033">
    <property type="protein sequence ID" value="CCH42020.1"/>
    <property type="molecule type" value="Genomic_DNA"/>
</dbReference>
<dbReference type="GO" id="GO:0046521">
    <property type="term" value="P:sphingoid catabolic process"/>
    <property type="evidence" value="ECO:0007669"/>
    <property type="project" value="TreeGrafter"/>
</dbReference>
<dbReference type="FunCoup" id="K0KAK9">
    <property type="interactions" value="146"/>
</dbReference>
<feature type="transmembrane region" description="Helical" evidence="1">
    <location>
        <begin position="136"/>
        <end position="156"/>
    </location>
</feature>
<evidence type="ECO:0000313" key="3">
    <source>
        <dbReference type="Proteomes" id="UP000009328"/>
    </source>
</evidence>
<accession>K0KAK9</accession>
<gene>
    <name evidence="2" type="ORF">BN7_1559</name>
</gene>
<feature type="transmembrane region" description="Helical" evidence="1">
    <location>
        <begin position="76"/>
        <end position="93"/>
    </location>
</feature>
<comment type="caution">
    <text evidence="2">The sequence shown here is derived from an EMBL/GenBank/DDBJ whole genome shotgun (WGS) entry which is preliminary data.</text>
</comment>
<evidence type="ECO:0000313" key="2">
    <source>
        <dbReference type="EMBL" id="CCH42020.1"/>
    </source>
</evidence>